<feature type="non-terminal residue" evidence="1">
    <location>
        <position position="1"/>
    </location>
</feature>
<evidence type="ECO:0000313" key="1">
    <source>
        <dbReference type="EMBL" id="KAF3068166.1"/>
    </source>
</evidence>
<sequence>SLCLTRQDSSLVCSLPRLGAWATLIFRAPSLTSTQHHLGQTRSWCALPNPDLGIAAAPCPAVTAALSCCIDTYLTPSRASAVASTSTLTTSDAICRPAVTQTVSIRWIVHCIGIVALV</sequence>
<accession>A0A9P4XDF9</accession>
<dbReference type="EMBL" id="QLNT01000014">
    <property type="protein sequence ID" value="KAF3068166.1"/>
    <property type="molecule type" value="Genomic_DNA"/>
</dbReference>
<name>A0A9P4XDF9_9HYPO</name>
<reference evidence="1 2" key="1">
    <citation type="submission" date="2018-06" db="EMBL/GenBank/DDBJ databases">
        <title>Genome analysis of cellulolytic fungus Trichoderma lentiforme CFAM-422.</title>
        <authorList>
            <person name="Steindorff A.S."/>
            <person name="Formighieri E.F."/>
            <person name="Midorikawa G.E.O."/>
            <person name="Tamietti M.S."/>
            <person name="Ramos E.Z."/>
            <person name="Silva A.S."/>
            <person name="Bon E.P.S."/>
            <person name="Mendes T.D."/>
            <person name="Damaso M.C.T."/>
            <person name="Favaro L.C.L."/>
        </authorList>
    </citation>
    <scope>NUCLEOTIDE SEQUENCE [LARGE SCALE GENOMIC DNA]</scope>
    <source>
        <strain evidence="1 2">CFAM-422</strain>
    </source>
</reference>
<proteinExistence type="predicted"/>
<comment type="caution">
    <text evidence="1">The sequence shown here is derived from an EMBL/GenBank/DDBJ whole genome shotgun (WGS) entry which is preliminary data.</text>
</comment>
<protein>
    <submittedName>
        <fullName evidence="1">Uncharacterized protein</fullName>
    </submittedName>
</protein>
<organism evidence="1 2">
    <name type="scientific">Trichoderma lentiforme</name>
    <dbReference type="NCBI Taxonomy" id="1567552"/>
    <lineage>
        <taxon>Eukaryota</taxon>
        <taxon>Fungi</taxon>
        <taxon>Dikarya</taxon>
        <taxon>Ascomycota</taxon>
        <taxon>Pezizomycotina</taxon>
        <taxon>Sordariomycetes</taxon>
        <taxon>Hypocreomycetidae</taxon>
        <taxon>Hypocreales</taxon>
        <taxon>Hypocreaceae</taxon>
        <taxon>Trichoderma</taxon>
    </lineage>
</organism>
<gene>
    <name evidence="1" type="ORF">CFAM422_008190</name>
</gene>
<evidence type="ECO:0000313" key="2">
    <source>
        <dbReference type="Proteomes" id="UP000801864"/>
    </source>
</evidence>
<dbReference type="Proteomes" id="UP000801864">
    <property type="component" value="Unassembled WGS sequence"/>
</dbReference>
<dbReference type="AlphaFoldDB" id="A0A9P4XDF9"/>
<keyword evidence="2" id="KW-1185">Reference proteome</keyword>